<reference evidence="1" key="1">
    <citation type="journal article" date="2021" name="Microb. Physiol.">
        <title>Proteogenomic Insights into the Physiology of Marine, Sulfate-Reducing, Filamentous Desulfonema limicola and Desulfonema magnum.</title>
        <authorList>
            <person name="Schnaars V."/>
            <person name="Wohlbrand L."/>
            <person name="Scheve S."/>
            <person name="Hinrichs C."/>
            <person name="Reinhardt R."/>
            <person name="Rabus R."/>
        </authorList>
    </citation>
    <scope>NUCLEOTIDE SEQUENCE</scope>
    <source>
        <strain evidence="1">4be13</strain>
    </source>
</reference>
<protein>
    <submittedName>
        <fullName evidence="1">Uncharacterized protein</fullName>
    </submittedName>
</protein>
<evidence type="ECO:0000313" key="1">
    <source>
        <dbReference type="EMBL" id="QTA85658.1"/>
    </source>
</evidence>
<dbReference type="Proteomes" id="UP000663722">
    <property type="component" value="Chromosome"/>
</dbReference>
<dbReference type="EMBL" id="CP061800">
    <property type="protein sequence ID" value="QTA85658.1"/>
    <property type="molecule type" value="Genomic_DNA"/>
</dbReference>
<accession>A0A975BHZ8</accession>
<sequence>MFNDILLFTQTLNCTYPVCDSDSATLPKTSSAINVPELTDGQRSEAPVRMTASFYKKHITEIQ</sequence>
<dbReference type="KEGG" id="dmm:dnm_016710"/>
<name>A0A975BHZ8_9BACT</name>
<keyword evidence="2" id="KW-1185">Reference proteome</keyword>
<dbReference type="AlphaFoldDB" id="A0A975BHZ8"/>
<organism evidence="1 2">
    <name type="scientific">Desulfonema magnum</name>
    <dbReference type="NCBI Taxonomy" id="45655"/>
    <lineage>
        <taxon>Bacteria</taxon>
        <taxon>Pseudomonadati</taxon>
        <taxon>Thermodesulfobacteriota</taxon>
        <taxon>Desulfobacteria</taxon>
        <taxon>Desulfobacterales</taxon>
        <taxon>Desulfococcaceae</taxon>
        <taxon>Desulfonema</taxon>
    </lineage>
</organism>
<gene>
    <name evidence="1" type="ORF">dnm_016710</name>
</gene>
<evidence type="ECO:0000313" key="2">
    <source>
        <dbReference type="Proteomes" id="UP000663722"/>
    </source>
</evidence>
<proteinExistence type="predicted"/>